<reference evidence="1" key="1">
    <citation type="journal article" date="2014" name="Front. Microbiol.">
        <title>High frequency of phylogenetically diverse reductive dehalogenase-homologous genes in deep subseafloor sedimentary metagenomes.</title>
        <authorList>
            <person name="Kawai M."/>
            <person name="Futagami T."/>
            <person name="Toyoda A."/>
            <person name="Takaki Y."/>
            <person name="Nishi S."/>
            <person name="Hori S."/>
            <person name="Arai W."/>
            <person name="Tsubouchi T."/>
            <person name="Morono Y."/>
            <person name="Uchiyama I."/>
            <person name="Ito T."/>
            <person name="Fujiyama A."/>
            <person name="Inagaki F."/>
            <person name="Takami H."/>
        </authorList>
    </citation>
    <scope>NUCLEOTIDE SEQUENCE</scope>
    <source>
        <strain evidence="1">Expedition CK06-06</strain>
    </source>
</reference>
<name>X1RZV5_9ZZZZ</name>
<organism evidence="1">
    <name type="scientific">marine sediment metagenome</name>
    <dbReference type="NCBI Taxonomy" id="412755"/>
    <lineage>
        <taxon>unclassified sequences</taxon>
        <taxon>metagenomes</taxon>
        <taxon>ecological metagenomes</taxon>
    </lineage>
</organism>
<accession>X1RZV5</accession>
<protein>
    <submittedName>
        <fullName evidence="1">Uncharacterized protein</fullName>
    </submittedName>
</protein>
<sequence>MTGLKMKYFVLKPSGDDRYAVASRKAMRAYALHIQNENEELANDLREWADNEMVKVKDV</sequence>
<dbReference type="AlphaFoldDB" id="X1RZV5"/>
<proteinExistence type="predicted"/>
<gene>
    <name evidence="1" type="ORF">S12H4_12800</name>
</gene>
<comment type="caution">
    <text evidence="1">The sequence shown here is derived from an EMBL/GenBank/DDBJ whole genome shotgun (WGS) entry which is preliminary data.</text>
</comment>
<dbReference type="EMBL" id="BARW01006105">
    <property type="protein sequence ID" value="GAI86312.1"/>
    <property type="molecule type" value="Genomic_DNA"/>
</dbReference>
<evidence type="ECO:0000313" key="1">
    <source>
        <dbReference type="EMBL" id="GAI86312.1"/>
    </source>
</evidence>